<keyword evidence="2" id="KW-0808">Transferase</keyword>
<dbReference type="InterPro" id="IPR029063">
    <property type="entry name" value="SAM-dependent_MTases_sf"/>
</dbReference>
<dbReference type="SUPFAM" id="SSF53335">
    <property type="entry name" value="S-adenosyl-L-methionine-dependent methyltransferases"/>
    <property type="match status" value="1"/>
</dbReference>
<dbReference type="EMBL" id="WVUD01000059">
    <property type="protein sequence ID" value="MYL85151.1"/>
    <property type="molecule type" value="Genomic_DNA"/>
</dbReference>
<proteinExistence type="predicted"/>
<dbReference type="CDD" id="cd02440">
    <property type="entry name" value="AdoMet_MTases"/>
    <property type="match status" value="1"/>
</dbReference>
<evidence type="ECO:0000313" key="2">
    <source>
        <dbReference type="EMBL" id="MYL85151.1"/>
    </source>
</evidence>
<dbReference type="OrthoDB" id="9791837at2"/>
<protein>
    <submittedName>
        <fullName evidence="2">Methyltransferase domain-containing protein</fullName>
    </submittedName>
</protein>
<name>A0A7C9N499_9BACT</name>
<evidence type="ECO:0000313" key="3">
    <source>
        <dbReference type="Proteomes" id="UP000482487"/>
    </source>
</evidence>
<organism evidence="2 3">
    <name type="scientific">Solidesulfovibrio aerotolerans</name>
    <dbReference type="NCBI Taxonomy" id="295255"/>
    <lineage>
        <taxon>Bacteria</taxon>
        <taxon>Pseudomonadati</taxon>
        <taxon>Thermodesulfobacteriota</taxon>
        <taxon>Desulfovibrionia</taxon>
        <taxon>Desulfovibrionales</taxon>
        <taxon>Desulfovibrionaceae</taxon>
        <taxon>Solidesulfovibrio</taxon>
    </lineage>
</organism>
<sequence length="228" mass="26194">MPTLEWLKQEFDYGYDSGDIMTTRPDAQRAKEEHMIGGSYFNFYRKFLHAKLRPNDRVLELGPGQGSWTRAILSLIPEGEVHTCDFQDVTPWLAPDRYAGRLFCHQVEDNSFAVLPDSYFDLFFSFGVFVHCNLPLIGEILANALAKMKPGGLAVHNYGDWTKLTKWGWDRGGVPFEFTTLPDDKIWWPRNTRENMAAMARQSGWNVVEPDLGFFQRDGIILLERPIA</sequence>
<reference evidence="2 3" key="1">
    <citation type="submission" date="2020-01" db="EMBL/GenBank/DDBJ databases">
        <title>Genome sequence of Desulfovibrio aerotolerans DSM 16695(T).</title>
        <authorList>
            <person name="Karnachuk O."/>
            <person name="Avakyan M."/>
            <person name="Mardanov A."/>
            <person name="Kadnikov V."/>
            <person name="Ravin N."/>
        </authorList>
    </citation>
    <scope>NUCLEOTIDE SEQUENCE [LARGE SCALE GENOMIC DNA]</scope>
    <source>
        <strain evidence="2 3">DSM 16695</strain>
    </source>
</reference>
<dbReference type="Pfam" id="PF13649">
    <property type="entry name" value="Methyltransf_25"/>
    <property type="match status" value="1"/>
</dbReference>
<dbReference type="AlphaFoldDB" id="A0A7C9N499"/>
<keyword evidence="2" id="KW-0489">Methyltransferase</keyword>
<evidence type="ECO:0000259" key="1">
    <source>
        <dbReference type="Pfam" id="PF13649"/>
    </source>
</evidence>
<comment type="caution">
    <text evidence="2">The sequence shown here is derived from an EMBL/GenBank/DDBJ whole genome shotgun (WGS) entry which is preliminary data.</text>
</comment>
<feature type="domain" description="Methyltransferase" evidence="1">
    <location>
        <begin position="58"/>
        <end position="152"/>
    </location>
</feature>
<dbReference type="GO" id="GO:0008168">
    <property type="term" value="F:methyltransferase activity"/>
    <property type="evidence" value="ECO:0007669"/>
    <property type="project" value="UniProtKB-KW"/>
</dbReference>
<dbReference type="InterPro" id="IPR041698">
    <property type="entry name" value="Methyltransf_25"/>
</dbReference>
<accession>A0A7C9N499</accession>
<dbReference type="RefSeq" id="WP_160963851.1">
    <property type="nucleotide sequence ID" value="NZ_WVUD01000059.1"/>
</dbReference>
<gene>
    <name evidence="2" type="ORF">GTA51_18780</name>
</gene>
<keyword evidence="3" id="KW-1185">Reference proteome</keyword>
<dbReference type="GO" id="GO:0032259">
    <property type="term" value="P:methylation"/>
    <property type="evidence" value="ECO:0007669"/>
    <property type="project" value="UniProtKB-KW"/>
</dbReference>
<dbReference type="Gene3D" id="3.40.50.150">
    <property type="entry name" value="Vaccinia Virus protein VP39"/>
    <property type="match status" value="1"/>
</dbReference>
<dbReference type="Proteomes" id="UP000482487">
    <property type="component" value="Unassembled WGS sequence"/>
</dbReference>